<name>A0ABU4HSQ0_9ACTN</name>
<dbReference type="Proteomes" id="UP001284601">
    <property type="component" value="Unassembled WGS sequence"/>
</dbReference>
<dbReference type="InterPro" id="IPR023204">
    <property type="entry name" value="SP1917_dom_sf"/>
</dbReference>
<reference evidence="2" key="1">
    <citation type="submission" date="2023-07" db="EMBL/GenBank/DDBJ databases">
        <title>Conexibacter stalactiti sp. nov., isolated from stalactites in a lava cave and emended description of the genus Conexibacter.</title>
        <authorList>
            <person name="Lee S.D."/>
        </authorList>
    </citation>
    <scope>NUCLEOTIDE SEQUENCE [LARGE SCALE GENOMIC DNA]</scope>
    <source>
        <strain evidence="2">KCTC 39840</strain>
    </source>
</reference>
<dbReference type="Gene3D" id="1.10.8.290">
    <property type="entry name" value="uncharacterized protein sp1917 domain"/>
    <property type="match status" value="1"/>
</dbReference>
<dbReference type="InterPro" id="IPR014580">
    <property type="entry name" value="UCP033199"/>
</dbReference>
<evidence type="ECO:0000313" key="2">
    <source>
        <dbReference type="Proteomes" id="UP001284601"/>
    </source>
</evidence>
<reference evidence="1 2" key="2">
    <citation type="submission" date="2023-10" db="EMBL/GenBank/DDBJ databases">
        <authorList>
            <person name="Han X.F."/>
        </authorList>
    </citation>
    <scope>NUCLEOTIDE SEQUENCE [LARGE SCALE GENOMIC DNA]</scope>
    <source>
        <strain evidence="1 2">KCTC 39840</strain>
    </source>
</reference>
<evidence type="ECO:0000313" key="1">
    <source>
        <dbReference type="EMBL" id="MDW5596265.1"/>
    </source>
</evidence>
<dbReference type="PIRSF" id="PIRSF033199">
    <property type="entry name" value="UCP033199"/>
    <property type="match status" value="1"/>
</dbReference>
<organism evidence="1 2">
    <name type="scientific">Conexibacter stalactiti</name>
    <dbReference type="NCBI Taxonomy" id="1940611"/>
    <lineage>
        <taxon>Bacteria</taxon>
        <taxon>Bacillati</taxon>
        <taxon>Actinomycetota</taxon>
        <taxon>Thermoleophilia</taxon>
        <taxon>Solirubrobacterales</taxon>
        <taxon>Conexibacteraceae</taxon>
        <taxon>Conexibacter</taxon>
    </lineage>
</organism>
<comment type="caution">
    <text evidence="1">The sequence shown here is derived from an EMBL/GenBank/DDBJ whole genome shotgun (WGS) entry which is preliminary data.</text>
</comment>
<proteinExistence type="predicted"/>
<protein>
    <submittedName>
        <fullName evidence="1">DUF2200 domain-containing protein</fullName>
    </submittedName>
</protein>
<dbReference type="EMBL" id="JAWSTH010000051">
    <property type="protein sequence ID" value="MDW5596265.1"/>
    <property type="molecule type" value="Genomic_DNA"/>
</dbReference>
<keyword evidence="2" id="KW-1185">Reference proteome</keyword>
<accession>A0ABU4HSQ0</accession>
<gene>
    <name evidence="1" type="ORF">R7226_18090</name>
</gene>
<sequence length="113" mass="12617">MSFARVYPLYVAKAERKARTRAEVDEIIRWLTGYSQDALAAQLEAQVDVETFLADAPRLNPARALIRGAVCGVRVEDLSESPMKEIRYLDKLIDELAKGKAMDKILRVTPPAA</sequence>
<dbReference type="Pfam" id="PF09966">
    <property type="entry name" value="DUF2200"/>
    <property type="match status" value="1"/>
</dbReference>